<evidence type="ECO:0000256" key="1">
    <source>
        <dbReference type="ARBA" id="ARBA00000085"/>
    </source>
</evidence>
<gene>
    <name evidence="21" type="ORF">N180_04335</name>
</gene>
<evidence type="ECO:0000256" key="9">
    <source>
        <dbReference type="ARBA" id="ARBA00022679"/>
    </source>
</evidence>
<dbReference type="InterPro" id="IPR003594">
    <property type="entry name" value="HATPase_dom"/>
</dbReference>
<evidence type="ECO:0000256" key="8">
    <source>
        <dbReference type="ARBA" id="ARBA00022553"/>
    </source>
</evidence>
<protein>
    <recommendedName>
        <fullName evidence="5">Oxygen sensor histidine kinase NreB</fullName>
        <ecNumber evidence="4">2.7.13.3</ecNumber>
    </recommendedName>
    <alternativeName>
        <fullName evidence="18">Nitrogen regulation protein B</fullName>
    </alternativeName>
</protein>
<evidence type="ECO:0000256" key="16">
    <source>
        <dbReference type="ARBA" id="ARBA00023014"/>
    </source>
</evidence>
<keyword evidence="10" id="KW-0479">Metal-binding</keyword>
<comment type="function">
    <text evidence="17">Member of the two-component regulatory system NreB/NreC involved in the control of dissimilatory nitrate/nitrite reduction in response to oxygen. NreB functions as a direct oxygen sensor histidine kinase which is autophosphorylated, in the absence of oxygen, probably at the conserved histidine residue, and transfers its phosphate group probably to a conserved aspartate residue of NreC. NreB/NreC activates the expression of the nitrate (narGHJI) and nitrite (nir) reductase operons, as well as the putative nitrate transporter gene narT.</text>
</comment>
<evidence type="ECO:0000256" key="3">
    <source>
        <dbReference type="ARBA" id="ARBA00004496"/>
    </source>
</evidence>
<evidence type="ECO:0000256" key="15">
    <source>
        <dbReference type="ARBA" id="ARBA00023012"/>
    </source>
</evidence>
<comment type="cofactor">
    <cofactor evidence="2">
        <name>[4Fe-4S] cluster</name>
        <dbReference type="ChEBI" id="CHEBI:49883"/>
    </cofactor>
</comment>
<dbReference type="GO" id="GO:0005737">
    <property type="term" value="C:cytoplasm"/>
    <property type="evidence" value="ECO:0007669"/>
    <property type="project" value="UniProtKB-SubCell"/>
</dbReference>
<evidence type="ECO:0000256" key="12">
    <source>
        <dbReference type="ARBA" id="ARBA00022777"/>
    </source>
</evidence>
<dbReference type="EC" id="2.7.13.3" evidence="4"/>
<organism evidence="21 22">
    <name type="scientific">Pedobacter antarcticus 4BY</name>
    <dbReference type="NCBI Taxonomy" id="1358423"/>
    <lineage>
        <taxon>Bacteria</taxon>
        <taxon>Pseudomonadati</taxon>
        <taxon>Bacteroidota</taxon>
        <taxon>Sphingobacteriia</taxon>
        <taxon>Sphingobacteriales</taxon>
        <taxon>Sphingobacteriaceae</taxon>
        <taxon>Pedobacter</taxon>
    </lineage>
</organism>
<keyword evidence="13" id="KW-0067">ATP-binding</keyword>
<evidence type="ECO:0000256" key="17">
    <source>
        <dbReference type="ARBA" id="ARBA00024827"/>
    </source>
</evidence>
<evidence type="ECO:0000256" key="6">
    <source>
        <dbReference type="ARBA" id="ARBA00022485"/>
    </source>
</evidence>
<dbReference type="InterPro" id="IPR005467">
    <property type="entry name" value="His_kinase_dom"/>
</dbReference>
<keyword evidence="14" id="KW-0408">Iron</keyword>
<proteinExistence type="predicted"/>
<comment type="caution">
    <text evidence="21">The sequence shown here is derived from an EMBL/GenBank/DDBJ whole genome shotgun (WGS) entry which is preliminary data.</text>
</comment>
<evidence type="ECO:0000256" key="18">
    <source>
        <dbReference type="ARBA" id="ARBA00030800"/>
    </source>
</evidence>
<dbReference type="EMBL" id="JNFF01000110">
    <property type="protein sequence ID" value="KEQ28631.1"/>
    <property type="molecule type" value="Genomic_DNA"/>
</dbReference>
<dbReference type="GO" id="GO:0046983">
    <property type="term" value="F:protein dimerization activity"/>
    <property type="evidence" value="ECO:0007669"/>
    <property type="project" value="InterPro"/>
</dbReference>
<evidence type="ECO:0000256" key="19">
    <source>
        <dbReference type="SAM" id="Phobius"/>
    </source>
</evidence>
<keyword evidence="6" id="KW-0004">4Fe-4S</keyword>
<evidence type="ECO:0000256" key="14">
    <source>
        <dbReference type="ARBA" id="ARBA00023004"/>
    </source>
</evidence>
<dbReference type="CDD" id="cd16917">
    <property type="entry name" value="HATPase_UhpB-NarQ-NarX-like"/>
    <property type="match status" value="1"/>
</dbReference>
<dbReference type="eggNOG" id="COG4585">
    <property type="taxonomic scope" value="Bacteria"/>
</dbReference>
<dbReference type="RefSeq" id="WP_037443606.1">
    <property type="nucleotide sequence ID" value="NZ_JNFF01000110.1"/>
</dbReference>
<dbReference type="InterPro" id="IPR036890">
    <property type="entry name" value="HATPase_C_sf"/>
</dbReference>
<keyword evidence="7" id="KW-0963">Cytoplasm</keyword>
<dbReference type="GO" id="GO:0016020">
    <property type="term" value="C:membrane"/>
    <property type="evidence" value="ECO:0007669"/>
    <property type="project" value="InterPro"/>
</dbReference>
<comment type="catalytic activity">
    <reaction evidence="1">
        <text>ATP + protein L-histidine = ADP + protein N-phospho-L-histidine.</text>
        <dbReference type="EC" id="2.7.13.3"/>
    </reaction>
</comment>
<keyword evidence="19" id="KW-0812">Transmembrane</keyword>
<accession>A0A081PD58</accession>
<keyword evidence="22" id="KW-1185">Reference proteome</keyword>
<comment type="subcellular location">
    <subcellularLocation>
        <location evidence="3">Cytoplasm</location>
    </subcellularLocation>
</comment>
<keyword evidence="11" id="KW-0547">Nucleotide-binding</keyword>
<dbReference type="InterPro" id="IPR011712">
    <property type="entry name" value="Sig_transdc_His_kin_sub3_dim/P"/>
</dbReference>
<evidence type="ECO:0000259" key="20">
    <source>
        <dbReference type="PROSITE" id="PS50109"/>
    </source>
</evidence>
<keyword evidence="8" id="KW-0597">Phosphoprotein</keyword>
<keyword evidence="12" id="KW-0418">Kinase</keyword>
<evidence type="ECO:0000256" key="5">
    <source>
        <dbReference type="ARBA" id="ARBA00017322"/>
    </source>
</evidence>
<dbReference type="Proteomes" id="UP000028007">
    <property type="component" value="Unassembled WGS sequence"/>
</dbReference>
<feature type="domain" description="Histidine kinase" evidence="20">
    <location>
        <begin position="69"/>
        <end position="261"/>
    </location>
</feature>
<keyword evidence="15" id="KW-0902">Two-component regulatory system</keyword>
<evidence type="ECO:0000256" key="11">
    <source>
        <dbReference type="ARBA" id="ARBA00022741"/>
    </source>
</evidence>
<keyword evidence="9" id="KW-0808">Transferase</keyword>
<dbReference type="Gene3D" id="3.30.565.10">
    <property type="entry name" value="Histidine kinase-like ATPase, C-terminal domain"/>
    <property type="match status" value="1"/>
</dbReference>
<dbReference type="PROSITE" id="PS50109">
    <property type="entry name" value="HIS_KIN"/>
    <property type="match status" value="1"/>
</dbReference>
<dbReference type="PANTHER" id="PTHR24421">
    <property type="entry name" value="NITRATE/NITRITE SENSOR PROTEIN NARX-RELATED"/>
    <property type="match status" value="1"/>
</dbReference>
<evidence type="ECO:0000313" key="21">
    <source>
        <dbReference type="EMBL" id="KEQ28631.1"/>
    </source>
</evidence>
<evidence type="ECO:0000256" key="7">
    <source>
        <dbReference type="ARBA" id="ARBA00022490"/>
    </source>
</evidence>
<dbReference type="PRINTS" id="PR00344">
    <property type="entry name" value="BCTRLSENSOR"/>
</dbReference>
<dbReference type="InterPro" id="IPR004358">
    <property type="entry name" value="Sig_transdc_His_kin-like_C"/>
</dbReference>
<dbReference type="GO" id="GO:0051539">
    <property type="term" value="F:4 iron, 4 sulfur cluster binding"/>
    <property type="evidence" value="ECO:0007669"/>
    <property type="project" value="UniProtKB-KW"/>
</dbReference>
<dbReference type="GO" id="GO:0000155">
    <property type="term" value="F:phosphorelay sensor kinase activity"/>
    <property type="evidence" value="ECO:0007669"/>
    <property type="project" value="InterPro"/>
</dbReference>
<dbReference type="AlphaFoldDB" id="A0A081PD58"/>
<evidence type="ECO:0000256" key="13">
    <source>
        <dbReference type="ARBA" id="ARBA00022840"/>
    </source>
</evidence>
<dbReference type="SUPFAM" id="SSF55874">
    <property type="entry name" value="ATPase domain of HSP90 chaperone/DNA topoisomerase II/histidine kinase"/>
    <property type="match status" value="1"/>
</dbReference>
<keyword evidence="19" id="KW-1133">Transmembrane helix</keyword>
<evidence type="ECO:0000256" key="2">
    <source>
        <dbReference type="ARBA" id="ARBA00001966"/>
    </source>
</evidence>
<dbReference type="InterPro" id="IPR050482">
    <property type="entry name" value="Sensor_HK_TwoCompSys"/>
</dbReference>
<evidence type="ECO:0000256" key="4">
    <source>
        <dbReference type="ARBA" id="ARBA00012438"/>
    </source>
</evidence>
<dbReference type="GO" id="GO:0005524">
    <property type="term" value="F:ATP binding"/>
    <property type="evidence" value="ECO:0007669"/>
    <property type="project" value="UniProtKB-KW"/>
</dbReference>
<dbReference type="Pfam" id="PF07730">
    <property type="entry name" value="HisKA_3"/>
    <property type="match status" value="1"/>
</dbReference>
<dbReference type="SMART" id="SM00387">
    <property type="entry name" value="HATPase_c"/>
    <property type="match status" value="1"/>
</dbReference>
<dbReference type="Pfam" id="PF02518">
    <property type="entry name" value="HATPase_c"/>
    <property type="match status" value="1"/>
</dbReference>
<sequence>MQISSKEIVYLISIITVIFLIAPIFIIIYVSLYNRRKKNHIEETIALKKTFDNELLKAQIEVKEQTLQTLAVDLHDNIGQLLGLTIATLSSINLNDQEKAATKINSAEQLAKRSVKEIRALSRLLHGEELLSRGLIAAITFELEWVQKSELFKITFDTESPEINLPPDKLIIVFRLFQETLNNILKHAQATSIFVTVKSEMSTLTLVIKDNGIGFNIAEIASAHKGIGLSNMTRRANMIGGSAFIDSSPALGTTITFTIPC</sequence>
<name>A0A081PD58_9SPHI</name>
<feature type="transmembrane region" description="Helical" evidence="19">
    <location>
        <begin position="12"/>
        <end position="32"/>
    </location>
</feature>
<dbReference type="GO" id="GO:0046872">
    <property type="term" value="F:metal ion binding"/>
    <property type="evidence" value="ECO:0007669"/>
    <property type="project" value="UniProtKB-KW"/>
</dbReference>
<keyword evidence="16" id="KW-0411">Iron-sulfur</keyword>
<reference evidence="21 22" key="1">
    <citation type="journal article" date="1992" name="Int. J. Syst. Bacteriol.">
        <title>Sphingobacterium antarcticus sp. nov. a Psychrotrophic Bacterium from the Soils of Schirmacher Oasis, Antarctica.</title>
        <authorList>
            <person name="Shivaji S."/>
            <person name="Ray M.K."/>
            <person name="Rao N.S."/>
            <person name="Saiserr L."/>
            <person name="Jagannadham M.V."/>
            <person name="Kumar G.S."/>
            <person name="Reddy G."/>
            <person name="Bhargava P.M."/>
        </authorList>
    </citation>
    <scope>NUCLEOTIDE SEQUENCE [LARGE SCALE GENOMIC DNA]</scope>
    <source>
        <strain evidence="21 22">4BY</strain>
    </source>
</reference>
<evidence type="ECO:0000313" key="22">
    <source>
        <dbReference type="Proteomes" id="UP000028007"/>
    </source>
</evidence>
<keyword evidence="19" id="KW-0472">Membrane</keyword>
<evidence type="ECO:0000256" key="10">
    <source>
        <dbReference type="ARBA" id="ARBA00022723"/>
    </source>
</evidence>
<dbReference type="PANTHER" id="PTHR24421:SF10">
    <property type="entry name" value="NITRATE_NITRITE SENSOR PROTEIN NARQ"/>
    <property type="match status" value="1"/>
</dbReference>
<dbReference type="Gene3D" id="1.20.5.1930">
    <property type="match status" value="1"/>
</dbReference>